<dbReference type="Proteomes" id="UP000887580">
    <property type="component" value="Unplaced"/>
</dbReference>
<proteinExistence type="predicted"/>
<reference evidence="2" key="1">
    <citation type="submission" date="2022-11" db="UniProtKB">
        <authorList>
            <consortium name="WormBaseParasite"/>
        </authorList>
    </citation>
    <scope>IDENTIFICATION</scope>
</reference>
<accession>A0AC35F453</accession>
<dbReference type="WBParaSite" id="PS1159_v2.g13525.t1">
    <property type="protein sequence ID" value="PS1159_v2.g13525.t1"/>
    <property type="gene ID" value="PS1159_v2.g13525"/>
</dbReference>
<evidence type="ECO:0000313" key="1">
    <source>
        <dbReference type="Proteomes" id="UP000887580"/>
    </source>
</evidence>
<name>A0AC35F453_9BILA</name>
<evidence type="ECO:0000313" key="2">
    <source>
        <dbReference type="WBParaSite" id="PS1159_v2.g13525.t1"/>
    </source>
</evidence>
<sequence length="417" mass="47753">MVYGINAKKVYAHFMMGFSYPVDENFFKQQMQKAKFIGIDGFALNVGIDDWQLDRVQKAVSAAEAVGFKVFISFDMTSLGFDASHLNRFTFAASSSAYEKIDGRPLFSTFVGENNDGFWQTWKSNSGLNPYFCPCWPNYSTQNLLQDHPVADCIFTWHAWPLANSGPNSFIDTTGDQQLLSSARATGKQYMAPISPWFYSHVWGNGWSKNWLYHSEMLLPNRWQQIISLNPDMVEIITWNDYSESHYICSIGADLPTDMQGINQQVKQPQPMVHDAWLELSRHYIQWFKIGQRPTVTQDQFYWWYRIHPKNNVNGDVPQYRNDANDCVTVHTIVKSITPNGGKYKMIVDLNGNKHDYFITKLEQTECFPFPSNPGYVTLSMIGPDGKVWWADGKNAAQQSSGNNFNAFTNYYSFGSP</sequence>
<organism evidence="1 2">
    <name type="scientific">Panagrolaimus sp. PS1159</name>
    <dbReference type="NCBI Taxonomy" id="55785"/>
    <lineage>
        <taxon>Eukaryota</taxon>
        <taxon>Metazoa</taxon>
        <taxon>Ecdysozoa</taxon>
        <taxon>Nematoda</taxon>
        <taxon>Chromadorea</taxon>
        <taxon>Rhabditida</taxon>
        <taxon>Tylenchina</taxon>
        <taxon>Panagrolaimomorpha</taxon>
        <taxon>Panagrolaimoidea</taxon>
        <taxon>Panagrolaimidae</taxon>
        <taxon>Panagrolaimus</taxon>
    </lineage>
</organism>
<protein>
    <submittedName>
        <fullName evidence="2">Glycoside hydrolase family 71 protein</fullName>
    </submittedName>
</protein>